<dbReference type="CDD" id="cd00377">
    <property type="entry name" value="ICL_PEPM"/>
    <property type="match status" value="1"/>
</dbReference>
<evidence type="ECO:0000256" key="12">
    <source>
        <dbReference type="NCBIfam" id="TIGR01346"/>
    </source>
</evidence>
<keyword evidence="5" id="KW-0816">Tricarboxylic acid cycle</keyword>
<evidence type="ECO:0000256" key="7">
    <source>
        <dbReference type="ARBA" id="ARBA00022723"/>
    </source>
</evidence>
<evidence type="ECO:0000256" key="10">
    <source>
        <dbReference type="ARBA" id="ARBA00023531"/>
    </source>
</evidence>
<dbReference type="Gene3D" id="1.20.120.520">
    <property type="entry name" value="nmb1532 protein domain like"/>
    <property type="match status" value="1"/>
</dbReference>
<dbReference type="SUPFAM" id="SSF47188">
    <property type="entry name" value="Hemerythrin-like"/>
    <property type="match status" value="1"/>
</dbReference>
<keyword evidence="8" id="KW-0408">Iron</keyword>
<comment type="similarity">
    <text evidence="2">Belongs to the hemerythrin family.</text>
</comment>
<evidence type="ECO:0000256" key="13">
    <source>
        <dbReference type="SAM" id="MobiDB-lite"/>
    </source>
</evidence>
<comment type="similarity">
    <text evidence="1">Belongs to the malate synthase family.</text>
</comment>
<dbReference type="SUPFAM" id="SSF51621">
    <property type="entry name" value="Phosphoenolpyruvate/pyruvate domain"/>
    <property type="match status" value="1"/>
</dbReference>
<dbReference type="Pfam" id="PF00463">
    <property type="entry name" value="ICL"/>
    <property type="match status" value="2"/>
</dbReference>
<dbReference type="CDD" id="cd00727">
    <property type="entry name" value="malate_synt_A"/>
    <property type="match status" value="1"/>
</dbReference>
<feature type="region of interest" description="Disordered" evidence="13">
    <location>
        <begin position="1"/>
        <end position="26"/>
    </location>
</feature>
<dbReference type="NCBIfam" id="TIGR01346">
    <property type="entry name" value="isocit_lyase"/>
    <property type="match status" value="1"/>
</dbReference>
<dbReference type="NCBIfam" id="NF011645">
    <property type="entry name" value="PRK15063.1"/>
    <property type="match status" value="1"/>
</dbReference>
<dbReference type="Pfam" id="PF20659">
    <property type="entry name" value="MS_C"/>
    <property type="match status" value="1"/>
</dbReference>
<sequence length="1108" mass="122764">MPENQSPRPQLPPGLELRGTMPPGHEKVLTPGALALVAELVRTFRPRVEQLLERRRDMQRRYDAGERPNFLSATEELRAADWTVAPIPADLQDRRVEITGPVDRKMIINALNSGASVFMADFEDSNSPTWRNNVEGQVNLKDAIAGTIDHVAPETGKVYRLKDRTAVLMVRPRGWHLLEKHVLVDGKPATAALWDFGVYLWNNAKALLAKGTGPYFYLPKLESHLEARLWNDVFVVAQERVGIPRGTIRATCLVETLPAAFEMDEILWELREHSAGLNCGRWDYIFSFIKRFHADARMVLPDRAQVTMDKGFLRAYVQLLIQTCHRRGVHAMGGMAAQIPIKDNPGANEAALAKVRADKLREVTDGHDGTWVAHPGLVPIAKAIFDQHMKTPNQIHRKREDVHVTARDLLRPVEGTKTEAGLRHNIRVSVQYIEAWLRGSGCVPLYNLMEDAATAEISRASAWQWIHHGVTLDDGKALTVERFRTVLAEEMDRIRLEVGDARFASGRFEEARALFERMSTQAEFSEFLTLPAYELLEATPAETSRILAGAADSPAPPHPDPRRWDGVVRRYTRAEVEKLRGSVKIEYTLAQLGAERLWALLHSEPYVNALGALTGNQAVQMVKAGLKAIYLSGWQVAADANTAAQTYPDQSLYPANSVPEIVRRINRAFQRADQIEHAEGKDGTYWFAPIVADAEAGFGGPLNAFELMKSMIEAGAAAVHFEDQVASEKKCGHLGGKVLVPTSTFVRTLTAARLAADVMGVSTLLVARTDAESAKLVMSDVDPYDAPFVLKGERTSEGFYRMQGGIEAAIARGLAYAPYADAIWCETQTPDLHDAKRFAEGIHAKFPGKLLAYNCSPSFNWKKHLDDATIARFQRELGAMGYKFQFVTLAGFHALNHAMFSLARGYKERGMAAYSELQQAEFGAEKHGYTATRHQREVGTGYFDLVATTVSGGTASTLALEGSTEKAQFQAHPEQKPTHGAEQVQRAIEEDHNRLNELILRLQRAPDPAAMSATLDELCQTLREHFAHEEHAKGLYGLLSAKSPAHRAELGRMVDEHQQILRQVTGLLDRTKSPNALTASDLGQLAGDIATQIAEHEARELSLVTALA</sequence>
<dbReference type="InterPro" id="IPR015813">
    <property type="entry name" value="Pyrv/PenolPyrv_kinase-like_dom"/>
</dbReference>
<dbReference type="InterPro" id="IPR012312">
    <property type="entry name" value="Hemerythrin-like"/>
</dbReference>
<evidence type="ECO:0000256" key="11">
    <source>
        <dbReference type="ARBA" id="ARBA00047918"/>
    </source>
</evidence>
<evidence type="ECO:0000256" key="1">
    <source>
        <dbReference type="ARBA" id="ARBA00006394"/>
    </source>
</evidence>
<dbReference type="Pfam" id="PF01814">
    <property type="entry name" value="Hemerythrin"/>
    <property type="match status" value="1"/>
</dbReference>
<dbReference type="InterPro" id="IPR048356">
    <property type="entry name" value="MS_N"/>
</dbReference>
<dbReference type="InterPro" id="IPR039556">
    <property type="entry name" value="ICL/PEPM"/>
</dbReference>
<dbReference type="InterPro" id="IPR048355">
    <property type="entry name" value="MS_C"/>
</dbReference>
<dbReference type="RefSeq" id="WP_318653823.1">
    <property type="nucleotide sequence ID" value="NZ_AP025591.1"/>
</dbReference>
<dbReference type="Pfam" id="PF01274">
    <property type="entry name" value="MS_TIM-barrel"/>
    <property type="match status" value="1"/>
</dbReference>
<name>A0ABM7X0U3_9BACT</name>
<feature type="domain" description="Malate synthase TIM barrel" evidence="14">
    <location>
        <begin position="167"/>
        <end position="411"/>
    </location>
</feature>
<evidence type="ECO:0000259" key="14">
    <source>
        <dbReference type="Pfam" id="PF01274"/>
    </source>
</evidence>
<gene>
    <name evidence="18" type="ORF">AMOR_43670</name>
</gene>
<dbReference type="Gene3D" id="3.20.20.60">
    <property type="entry name" value="Phosphoenolpyruvate-binding domains"/>
    <property type="match status" value="1"/>
</dbReference>
<evidence type="ECO:0000259" key="15">
    <source>
        <dbReference type="Pfam" id="PF01814"/>
    </source>
</evidence>
<dbReference type="Gene3D" id="3.20.20.360">
    <property type="entry name" value="Malate synthase, domain 3"/>
    <property type="match status" value="1"/>
</dbReference>
<keyword evidence="4" id="KW-0329">Glyoxylate bypass</keyword>
<feature type="domain" description="Hemerythrin-like" evidence="15">
    <location>
        <begin position="986"/>
        <end position="1100"/>
    </location>
</feature>
<evidence type="ECO:0000259" key="16">
    <source>
        <dbReference type="Pfam" id="PF20656"/>
    </source>
</evidence>
<dbReference type="Proteomes" id="UP001162891">
    <property type="component" value="Chromosome"/>
</dbReference>
<dbReference type="InterPro" id="IPR035938">
    <property type="entry name" value="Hemerythrin-like_sf"/>
</dbReference>
<keyword evidence="7" id="KW-0479">Metal-binding</keyword>
<evidence type="ECO:0000313" key="18">
    <source>
        <dbReference type="EMBL" id="BDG05371.1"/>
    </source>
</evidence>
<keyword evidence="9" id="KW-0456">Lyase</keyword>
<dbReference type="PROSITE" id="PS00510">
    <property type="entry name" value="MALATE_SYNTHASE"/>
    <property type="match status" value="1"/>
</dbReference>
<dbReference type="InterPro" id="IPR011076">
    <property type="entry name" value="Malate_synth_sf"/>
</dbReference>
<evidence type="ECO:0000256" key="5">
    <source>
        <dbReference type="ARBA" id="ARBA00022532"/>
    </source>
</evidence>
<dbReference type="InterPro" id="IPR019830">
    <property type="entry name" value="Malate_synthase_CS"/>
</dbReference>
<keyword evidence="19" id="KW-1185">Reference proteome</keyword>
<dbReference type="SUPFAM" id="SSF51645">
    <property type="entry name" value="Malate synthase G"/>
    <property type="match status" value="1"/>
</dbReference>
<evidence type="ECO:0000256" key="4">
    <source>
        <dbReference type="ARBA" id="ARBA00022435"/>
    </source>
</evidence>
<dbReference type="InterPro" id="IPR006252">
    <property type="entry name" value="Malate_synthA"/>
</dbReference>
<feature type="domain" description="Malate synthase N-terminal" evidence="16">
    <location>
        <begin position="19"/>
        <end position="75"/>
    </location>
</feature>
<dbReference type="PROSITE" id="PS00161">
    <property type="entry name" value="ISOCITRATE_LYASE"/>
    <property type="match status" value="1"/>
</dbReference>
<comment type="catalytic activity">
    <reaction evidence="10">
        <text>D-threo-isocitrate = glyoxylate + succinate</text>
        <dbReference type="Rhea" id="RHEA:13245"/>
        <dbReference type="ChEBI" id="CHEBI:15562"/>
        <dbReference type="ChEBI" id="CHEBI:30031"/>
        <dbReference type="ChEBI" id="CHEBI:36655"/>
        <dbReference type="EC" id="4.1.3.1"/>
    </reaction>
</comment>
<evidence type="ECO:0000256" key="3">
    <source>
        <dbReference type="ARBA" id="ARBA00017446"/>
    </source>
</evidence>
<reference evidence="19" key="1">
    <citation type="journal article" date="2022" name="Int. J. Syst. Evol. Microbiol.">
        <title>Anaeromyxobacter oryzae sp. nov., Anaeromyxobacter diazotrophicus sp. nov. and Anaeromyxobacter paludicola sp. nov., isolated from paddy soils.</title>
        <authorList>
            <person name="Itoh H."/>
            <person name="Xu Z."/>
            <person name="Mise K."/>
            <person name="Masuda Y."/>
            <person name="Ushijima N."/>
            <person name="Hayakawa C."/>
            <person name="Shiratori Y."/>
            <person name="Senoo K."/>
        </authorList>
    </citation>
    <scope>NUCLEOTIDE SEQUENCE [LARGE SCALE GENOMIC DNA]</scope>
    <source>
        <strain evidence="19">Red232</strain>
    </source>
</reference>
<dbReference type="PANTHER" id="PTHR42902">
    <property type="entry name" value="MALATE SYNTHASE"/>
    <property type="match status" value="1"/>
</dbReference>
<evidence type="ECO:0000256" key="8">
    <source>
        <dbReference type="ARBA" id="ARBA00023004"/>
    </source>
</evidence>
<evidence type="ECO:0000256" key="6">
    <source>
        <dbReference type="ARBA" id="ARBA00022679"/>
    </source>
</evidence>
<protein>
    <recommendedName>
        <fullName evidence="3 12">Isocitrate lyase</fullName>
        <ecNumber evidence="12">4.1.3.1</ecNumber>
    </recommendedName>
</protein>
<dbReference type="InterPro" id="IPR046363">
    <property type="entry name" value="MS_N_TIM-barrel_dom"/>
</dbReference>
<accession>A0ABM7X0U3</accession>
<dbReference type="InterPro" id="IPR044856">
    <property type="entry name" value="Malate_synth_C_sf"/>
</dbReference>
<evidence type="ECO:0000256" key="9">
    <source>
        <dbReference type="ARBA" id="ARBA00023239"/>
    </source>
</evidence>
<evidence type="ECO:0000259" key="17">
    <source>
        <dbReference type="Pfam" id="PF20659"/>
    </source>
</evidence>
<proteinExistence type="inferred from homology"/>
<evidence type="ECO:0000256" key="2">
    <source>
        <dbReference type="ARBA" id="ARBA00010587"/>
    </source>
</evidence>
<dbReference type="PANTHER" id="PTHR42902:SF1">
    <property type="entry name" value="MALATE SYNTHASE 1-RELATED"/>
    <property type="match status" value="1"/>
</dbReference>
<feature type="domain" description="Malate synthase C-terminal" evidence="17">
    <location>
        <begin position="417"/>
        <end position="535"/>
    </location>
</feature>
<keyword evidence="6" id="KW-0808">Transferase</keyword>
<evidence type="ECO:0000313" key="19">
    <source>
        <dbReference type="Proteomes" id="UP001162891"/>
    </source>
</evidence>
<organism evidence="18 19">
    <name type="scientific">Anaeromyxobacter oryzae</name>
    <dbReference type="NCBI Taxonomy" id="2918170"/>
    <lineage>
        <taxon>Bacteria</taxon>
        <taxon>Pseudomonadati</taxon>
        <taxon>Myxococcota</taxon>
        <taxon>Myxococcia</taxon>
        <taxon>Myxococcales</taxon>
        <taxon>Cystobacterineae</taxon>
        <taxon>Anaeromyxobacteraceae</taxon>
        <taxon>Anaeromyxobacter</taxon>
    </lineage>
</organism>
<comment type="catalytic activity">
    <reaction evidence="11">
        <text>glyoxylate + acetyl-CoA + H2O = (S)-malate + CoA + H(+)</text>
        <dbReference type="Rhea" id="RHEA:18181"/>
        <dbReference type="ChEBI" id="CHEBI:15377"/>
        <dbReference type="ChEBI" id="CHEBI:15378"/>
        <dbReference type="ChEBI" id="CHEBI:15589"/>
        <dbReference type="ChEBI" id="CHEBI:36655"/>
        <dbReference type="ChEBI" id="CHEBI:57287"/>
        <dbReference type="ChEBI" id="CHEBI:57288"/>
        <dbReference type="EC" id="2.3.3.9"/>
    </reaction>
</comment>
<dbReference type="Gene3D" id="1.20.1220.12">
    <property type="entry name" value="Malate synthase, domain III"/>
    <property type="match status" value="1"/>
</dbReference>
<dbReference type="InterPro" id="IPR001465">
    <property type="entry name" value="Malate_synthase_TIM"/>
</dbReference>
<dbReference type="EC" id="4.1.3.1" evidence="12"/>
<dbReference type="Pfam" id="PF20656">
    <property type="entry name" value="MS_N"/>
    <property type="match status" value="1"/>
</dbReference>
<dbReference type="InterPro" id="IPR018523">
    <property type="entry name" value="Isocitrate_lyase_ph_CS"/>
</dbReference>
<dbReference type="InterPro" id="IPR006254">
    <property type="entry name" value="Isocitrate_lyase"/>
</dbReference>
<dbReference type="NCBIfam" id="TIGR01344">
    <property type="entry name" value="malate_syn_A"/>
    <property type="match status" value="1"/>
</dbReference>
<dbReference type="EMBL" id="AP025591">
    <property type="protein sequence ID" value="BDG05371.1"/>
    <property type="molecule type" value="Genomic_DNA"/>
</dbReference>
<dbReference type="InterPro" id="IPR040442">
    <property type="entry name" value="Pyrv_kinase-like_dom_sf"/>
</dbReference>